<feature type="transmembrane region" description="Helical" evidence="10">
    <location>
        <begin position="284"/>
        <end position="311"/>
    </location>
</feature>
<evidence type="ECO:0000256" key="2">
    <source>
        <dbReference type="ARBA" id="ARBA00015792"/>
    </source>
</evidence>
<evidence type="ECO:0000256" key="3">
    <source>
        <dbReference type="ARBA" id="ARBA00022448"/>
    </source>
</evidence>
<dbReference type="GO" id="GO:0006886">
    <property type="term" value="P:intracellular protein transport"/>
    <property type="evidence" value="ECO:0007669"/>
    <property type="project" value="InterPro"/>
</dbReference>
<feature type="domain" description="Protein export membrane protein SecD/SecF C-terminal" evidence="11">
    <location>
        <begin position="136"/>
        <end position="312"/>
    </location>
</feature>
<dbReference type="GO" id="GO:0005886">
    <property type="term" value="C:plasma membrane"/>
    <property type="evidence" value="ECO:0007669"/>
    <property type="project" value="UniProtKB-SubCell"/>
</dbReference>
<sequence length="334" mass="36375">MDILGDTRINWIKYRWWFAAVSLVVVAAGVLDIIRKDGLRYGIDFSEGTMVVAKFAESPEIDAVRETVGALGYGSAVIQSYDRPEMNQVMIRVEKEPTDEPMAGQDPGDAAQPAPEVGIDETANRILEALRAGAAGELVSVSTEIVGPVVGEELRRRARNATILALFAMLIYIGFRFEPVYGVGATIAVIHDVLVTLALVSLFDYEISLNVIAAFMTLVGYSVNDTIVIFDRIRENRHIHRRLGLPEIVNLAINQTLRRTILTSGLTLLAVGALFVWGGEVLRAFSFVLVAGVVVGTYSSIAIASPIVLWWRSVRGGTAATAEQQRPQAPPVRV</sequence>
<evidence type="ECO:0000256" key="5">
    <source>
        <dbReference type="ARBA" id="ARBA00022692"/>
    </source>
</evidence>
<dbReference type="PANTHER" id="PTHR30081">
    <property type="entry name" value="PROTEIN-EXPORT MEMBRANE PROTEIN SEC"/>
    <property type="match status" value="1"/>
</dbReference>
<feature type="transmembrane region" description="Helical" evidence="10">
    <location>
        <begin position="260"/>
        <end position="278"/>
    </location>
</feature>
<dbReference type="PRINTS" id="PR01755">
    <property type="entry name" value="SECFTRNLCASE"/>
</dbReference>
<dbReference type="EMBL" id="CASHTH010001945">
    <property type="protein sequence ID" value="CAI8022287.1"/>
    <property type="molecule type" value="Genomic_DNA"/>
</dbReference>
<feature type="transmembrane region" description="Helical" evidence="10">
    <location>
        <begin position="14"/>
        <end position="34"/>
    </location>
</feature>
<dbReference type="InterPro" id="IPR005665">
    <property type="entry name" value="SecF_bac"/>
</dbReference>
<gene>
    <name evidence="12" type="ORF">GBAR_LOCUS13107</name>
</gene>
<keyword evidence="7 10" id="KW-1133">Transmembrane helix</keyword>
<dbReference type="InterPro" id="IPR055344">
    <property type="entry name" value="SecD_SecF_C_bact"/>
</dbReference>
<dbReference type="InterPro" id="IPR022645">
    <property type="entry name" value="SecD/SecF_bac"/>
</dbReference>
<dbReference type="InterPro" id="IPR048634">
    <property type="entry name" value="SecD_SecF_C"/>
</dbReference>
<keyword evidence="3" id="KW-0813">Transport</keyword>
<dbReference type="Proteomes" id="UP001174909">
    <property type="component" value="Unassembled WGS sequence"/>
</dbReference>
<accession>A0AA35WQ78</accession>
<dbReference type="NCBIfam" id="TIGR00916">
    <property type="entry name" value="2A0604s01"/>
    <property type="match status" value="1"/>
</dbReference>
<proteinExistence type="inferred from homology"/>
<evidence type="ECO:0000256" key="9">
    <source>
        <dbReference type="ARBA" id="ARBA00023136"/>
    </source>
</evidence>
<evidence type="ECO:0000313" key="12">
    <source>
        <dbReference type="EMBL" id="CAI8022287.1"/>
    </source>
</evidence>
<evidence type="ECO:0000256" key="4">
    <source>
        <dbReference type="ARBA" id="ARBA00022475"/>
    </source>
</evidence>
<dbReference type="AlphaFoldDB" id="A0AA35WQ78"/>
<dbReference type="Gene3D" id="1.20.1640.10">
    <property type="entry name" value="Multidrug efflux transporter AcrB transmembrane domain"/>
    <property type="match status" value="1"/>
</dbReference>
<keyword evidence="4" id="KW-1003">Cell membrane</keyword>
<keyword evidence="13" id="KW-1185">Reference proteome</keyword>
<evidence type="ECO:0000256" key="7">
    <source>
        <dbReference type="ARBA" id="ARBA00022989"/>
    </source>
</evidence>
<organism evidence="12 13">
    <name type="scientific">Geodia barretti</name>
    <name type="common">Barrett's horny sponge</name>
    <dbReference type="NCBI Taxonomy" id="519541"/>
    <lineage>
        <taxon>Eukaryota</taxon>
        <taxon>Metazoa</taxon>
        <taxon>Porifera</taxon>
        <taxon>Demospongiae</taxon>
        <taxon>Heteroscleromorpha</taxon>
        <taxon>Tetractinellida</taxon>
        <taxon>Astrophorina</taxon>
        <taxon>Geodiidae</taxon>
        <taxon>Geodia</taxon>
    </lineage>
</organism>
<evidence type="ECO:0000256" key="10">
    <source>
        <dbReference type="SAM" id="Phobius"/>
    </source>
</evidence>
<comment type="subcellular location">
    <subcellularLocation>
        <location evidence="1">Cell membrane</location>
        <topology evidence="1">Multi-pass membrane protein</topology>
    </subcellularLocation>
</comment>
<evidence type="ECO:0000259" key="11">
    <source>
        <dbReference type="Pfam" id="PF02355"/>
    </source>
</evidence>
<protein>
    <recommendedName>
        <fullName evidence="2">Protein translocase subunit SecF</fullName>
    </recommendedName>
</protein>
<evidence type="ECO:0000313" key="13">
    <source>
        <dbReference type="Proteomes" id="UP001174909"/>
    </source>
</evidence>
<dbReference type="SUPFAM" id="SSF82866">
    <property type="entry name" value="Multidrug efflux transporter AcrB transmembrane domain"/>
    <property type="match status" value="1"/>
</dbReference>
<name>A0AA35WQ78_GEOBA</name>
<keyword evidence="5 10" id="KW-0812">Transmembrane</keyword>
<reference evidence="12" key="1">
    <citation type="submission" date="2023-03" db="EMBL/GenBank/DDBJ databases">
        <authorList>
            <person name="Steffen K."/>
            <person name="Cardenas P."/>
        </authorList>
    </citation>
    <scope>NUCLEOTIDE SEQUENCE</scope>
</reference>
<dbReference type="GO" id="GO:0015450">
    <property type="term" value="F:protein-transporting ATPase activity"/>
    <property type="evidence" value="ECO:0007669"/>
    <property type="project" value="InterPro"/>
</dbReference>
<evidence type="ECO:0000256" key="1">
    <source>
        <dbReference type="ARBA" id="ARBA00004651"/>
    </source>
</evidence>
<evidence type="ECO:0000256" key="6">
    <source>
        <dbReference type="ARBA" id="ARBA00022927"/>
    </source>
</evidence>
<dbReference type="HAMAP" id="MF_01464_B">
    <property type="entry name" value="SecF_B"/>
    <property type="match status" value="1"/>
</dbReference>
<keyword evidence="8" id="KW-0811">Translocation</keyword>
<keyword evidence="6" id="KW-0653">Protein transport</keyword>
<dbReference type="InterPro" id="IPR022813">
    <property type="entry name" value="SecD/SecF_arch_bac"/>
</dbReference>
<dbReference type="PANTHER" id="PTHR30081:SF8">
    <property type="entry name" value="PROTEIN TRANSLOCASE SUBUNIT SECF"/>
    <property type="match status" value="1"/>
</dbReference>
<evidence type="ECO:0000256" key="8">
    <source>
        <dbReference type="ARBA" id="ARBA00023010"/>
    </source>
</evidence>
<dbReference type="Pfam" id="PF02355">
    <property type="entry name" value="SecD_SecF_C"/>
    <property type="match status" value="1"/>
</dbReference>
<comment type="caution">
    <text evidence="12">The sequence shown here is derived from an EMBL/GenBank/DDBJ whole genome shotgun (WGS) entry which is preliminary data.</text>
</comment>
<dbReference type="NCBIfam" id="TIGR00966">
    <property type="entry name" value="transloc_SecF"/>
    <property type="match status" value="1"/>
</dbReference>
<keyword evidence="9 10" id="KW-0472">Membrane</keyword>